<sequence>MYYLIMTYYNHHSIRFNVNLAPTLIKNFSCFYSSETLKPYIRISQDKAYIRYFS</sequence>
<dbReference type="Gramene" id="KQL11036">
    <property type="protein sequence ID" value="KQL11036"/>
    <property type="gene ID" value="SETIT_007799mg"/>
</dbReference>
<dbReference type="EnsemblPlants" id="KQL11036">
    <property type="protein sequence ID" value="KQL11036"/>
    <property type="gene ID" value="SETIT_007799mg"/>
</dbReference>
<protein>
    <submittedName>
        <fullName evidence="1">Uncharacterized protein</fullName>
    </submittedName>
</protein>
<name>K3Y0T8_SETIT</name>
<evidence type="ECO:0000313" key="2">
    <source>
        <dbReference type="Proteomes" id="UP000004995"/>
    </source>
</evidence>
<organism evidence="1 2">
    <name type="scientific">Setaria italica</name>
    <name type="common">Foxtail millet</name>
    <name type="synonym">Panicum italicum</name>
    <dbReference type="NCBI Taxonomy" id="4555"/>
    <lineage>
        <taxon>Eukaryota</taxon>
        <taxon>Viridiplantae</taxon>
        <taxon>Streptophyta</taxon>
        <taxon>Embryophyta</taxon>
        <taxon>Tracheophyta</taxon>
        <taxon>Spermatophyta</taxon>
        <taxon>Magnoliopsida</taxon>
        <taxon>Liliopsida</taxon>
        <taxon>Poales</taxon>
        <taxon>Poaceae</taxon>
        <taxon>PACMAD clade</taxon>
        <taxon>Panicoideae</taxon>
        <taxon>Panicodae</taxon>
        <taxon>Paniceae</taxon>
        <taxon>Cenchrinae</taxon>
        <taxon>Setaria</taxon>
    </lineage>
</organism>
<dbReference type="HOGENOM" id="CLU_3053978_0_0_1"/>
<proteinExistence type="predicted"/>
<dbReference type="InParanoid" id="K3Y0T8"/>
<dbReference type="EMBL" id="AGNK02002558">
    <property type="status" value="NOT_ANNOTATED_CDS"/>
    <property type="molecule type" value="Genomic_DNA"/>
</dbReference>
<accession>K3Y0T8</accession>
<reference evidence="2" key="1">
    <citation type="journal article" date="2012" name="Nat. Biotechnol.">
        <title>Reference genome sequence of the model plant Setaria.</title>
        <authorList>
            <person name="Bennetzen J.L."/>
            <person name="Schmutz J."/>
            <person name="Wang H."/>
            <person name="Percifield R."/>
            <person name="Hawkins J."/>
            <person name="Pontaroli A.C."/>
            <person name="Estep M."/>
            <person name="Feng L."/>
            <person name="Vaughn J.N."/>
            <person name="Grimwood J."/>
            <person name="Jenkins J."/>
            <person name="Barry K."/>
            <person name="Lindquist E."/>
            <person name="Hellsten U."/>
            <person name="Deshpande S."/>
            <person name="Wang X."/>
            <person name="Wu X."/>
            <person name="Mitros T."/>
            <person name="Triplett J."/>
            <person name="Yang X."/>
            <person name="Ye C.Y."/>
            <person name="Mauro-Herrera M."/>
            <person name="Wang L."/>
            <person name="Li P."/>
            <person name="Sharma M."/>
            <person name="Sharma R."/>
            <person name="Ronald P.C."/>
            <person name="Panaud O."/>
            <person name="Kellogg E.A."/>
            <person name="Brutnell T.P."/>
            <person name="Doust A.N."/>
            <person name="Tuskan G.A."/>
            <person name="Rokhsar D."/>
            <person name="Devos K.M."/>
        </authorList>
    </citation>
    <scope>NUCLEOTIDE SEQUENCE [LARGE SCALE GENOMIC DNA]</scope>
    <source>
        <strain evidence="2">cv. Yugu1</strain>
    </source>
</reference>
<reference evidence="1" key="2">
    <citation type="submission" date="2018-08" db="UniProtKB">
        <authorList>
            <consortium name="EnsemblPlants"/>
        </authorList>
    </citation>
    <scope>IDENTIFICATION</scope>
    <source>
        <strain evidence="1">Yugu1</strain>
    </source>
</reference>
<keyword evidence="2" id="KW-1185">Reference proteome</keyword>
<evidence type="ECO:0000313" key="1">
    <source>
        <dbReference type="EnsemblPlants" id="KQL11036"/>
    </source>
</evidence>
<dbReference type="Proteomes" id="UP000004995">
    <property type="component" value="Unassembled WGS sequence"/>
</dbReference>
<dbReference type="AlphaFoldDB" id="K3Y0T8"/>